<feature type="signal peptide" evidence="1">
    <location>
        <begin position="1"/>
        <end position="22"/>
    </location>
</feature>
<dbReference type="EMBL" id="JAENIK010000011">
    <property type="protein sequence ID" value="MBK1816402.1"/>
    <property type="molecule type" value="Genomic_DNA"/>
</dbReference>
<gene>
    <name evidence="3" type="ORF">JIN84_12315</name>
</gene>
<dbReference type="InterPro" id="IPR013424">
    <property type="entry name" value="Ice-binding_C"/>
</dbReference>
<dbReference type="InterPro" id="IPR001322">
    <property type="entry name" value="Lamin_tail_dom"/>
</dbReference>
<dbReference type="RefSeq" id="WP_200351340.1">
    <property type="nucleotide sequence ID" value="NZ_BAABHZ010000006.1"/>
</dbReference>
<dbReference type="PROSITE" id="PS51841">
    <property type="entry name" value="LTD"/>
    <property type="match status" value="1"/>
</dbReference>
<name>A0A934R3X4_9BACT</name>
<reference evidence="3" key="1">
    <citation type="submission" date="2021-01" db="EMBL/GenBank/DDBJ databases">
        <title>Modified the classification status of verrucomicrobia.</title>
        <authorList>
            <person name="Feng X."/>
        </authorList>
    </citation>
    <scope>NUCLEOTIDE SEQUENCE</scope>
    <source>
        <strain evidence="3">JCM 18052</strain>
    </source>
</reference>
<protein>
    <submittedName>
        <fullName evidence="3">PEP-CTERM sorting domain-containing protein</fullName>
    </submittedName>
</protein>
<feature type="domain" description="LTD" evidence="2">
    <location>
        <begin position="10"/>
        <end position="154"/>
    </location>
</feature>
<dbReference type="Proteomes" id="UP000600139">
    <property type="component" value="Unassembled WGS sequence"/>
</dbReference>
<feature type="chain" id="PRO_5036816602" evidence="1">
    <location>
        <begin position="23"/>
        <end position="250"/>
    </location>
</feature>
<keyword evidence="1" id="KW-0732">Signal</keyword>
<evidence type="ECO:0000313" key="3">
    <source>
        <dbReference type="EMBL" id="MBK1816402.1"/>
    </source>
</evidence>
<proteinExistence type="predicted"/>
<comment type="caution">
    <text evidence="3">The sequence shown here is derived from an EMBL/GenBank/DDBJ whole genome shotgun (WGS) entry which is preliminary data.</text>
</comment>
<sequence>MKNLPSLIVAAISLAAPSLASGASVIVNEINAAGTTTPGDWFELVVVGNGTAGSTVDMRGWSVRIDNAGTTNVGFFTLSNASYWSNVLAGTILTFHEDNTAGGGFDSAINTVNNFTTLGWAHTNIYIGDATYVNTSGPGYDGSFPIDQTNTQVAIFDASSALVFGPAGENHVGYVGSGVGSGEIFKLEANPSPSITLTSPYNDGSTSTFGAPNQWSSGANTQDFSAYIVPEPSSALLGCVALLGLARRRR</sequence>
<accession>A0A934R3X4</accession>
<dbReference type="Pfam" id="PF07589">
    <property type="entry name" value="PEP-CTERM"/>
    <property type="match status" value="1"/>
</dbReference>
<dbReference type="AlphaFoldDB" id="A0A934R3X4"/>
<evidence type="ECO:0000256" key="1">
    <source>
        <dbReference type="SAM" id="SignalP"/>
    </source>
</evidence>
<keyword evidence="4" id="KW-1185">Reference proteome</keyword>
<organism evidence="3 4">
    <name type="scientific">Luteolibacter yonseiensis</name>
    <dbReference type="NCBI Taxonomy" id="1144680"/>
    <lineage>
        <taxon>Bacteria</taxon>
        <taxon>Pseudomonadati</taxon>
        <taxon>Verrucomicrobiota</taxon>
        <taxon>Verrucomicrobiia</taxon>
        <taxon>Verrucomicrobiales</taxon>
        <taxon>Verrucomicrobiaceae</taxon>
        <taxon>Luteolibacter</taxon>
    </lineage>
</organism>
<evidence type="ECO:0000313" key="4">
    <source>
        <dbReference type="Proteomes" id="UP000600139"/>
    </source>
</evidence>
<evidence type="ECO:0000259" key="2">
    <source>
        <dbReference type="PROSITE" id="PS51841"/>
    </source>
</evidence>